<comment type="caution">
    <text evidence="1">The sequence shown here is derived from an EMBL/GenBank/DDBJ whole genome shotgun (WGS) entry which is preliminary data.</text>
</comment>
<keyword evidence="2" id="KW-1185">Reference proteome</keyword>
<name>A0A4C1SKM6_EUMVA</name>
<dbReference type="OrthoDB" id="10050074at2759"/>
<reference evidence="1 2" key="1">
    <citation type="journal article" date="2019" name="Commun. Biol.">
        <title>The bagworm genome reveals a unique fibroin gene that provides high tensile strength.</title>
        <authorList>
            <person name="Kono N."/>
            <person name="Nakamura H."/>
            <person name="Ohtoshi R."/>
            <person name="Tomita M."/>
            <person name="Numata K."/>
            <person name="Arakawa K."/>
        </authorList>
    </citation>
    <scope>NUCLEOTIDE SEQUENCE [LARGE SCALE GENOMIC DNA]</scope>
</reference>
<dbReference type="Proteomes" id="UP000299102">
    <property type="component" value="Unassembled WGS sequence"/>
</dbReference>
<dbReference type="GO" id="GO:0003964">
    <property type="term" value="F:RNA-directed DNA polymerase activity"/>
    <property type="evidence" value="ECO:0007669"/>
    <property type="project" value="UniProtKB-KW"/>
</dbReference>
<evidence type="ECO:0000313" key="2">
    <source>
        <dbReference type="Proteomes" id="UP000299102"/>
    </source>
</evidence>
<protein>
    <submittedName>
        <fullName evidence="1">RNA-directed DNA polymerase from mobile element jockey</fullName>
    </submittedName>
</protein>
<sequence length="191" mass="21800">MKYAGNYGMPISGFLPGYKVMSYILPLRITDHIERVRNTAIFYRVRLSIMLGRKSKLSLRNKRTIFKMCIRMVVTNASPVFAHADPKALNRLQVIQNKFCISATDAHWSIRNSILHRDLELPTISKYMKDASKIFFDITGSHPNAFLRAAVNYEPPPSCHFVPRPRNVLNDLPDTLTAAVESLMEVNDMTD</sequence>
<dbReference type="EMBL" id="BGZK01003560">
    <property type="protein sequence ID" value="GBP02555.1"/>
    <property type="molecule type" value="Genomic_DNA"/>
</dbReference>
<evidence type="ECO:0000313" key="1">
    <source>
        <dbReference type="EMBL" id="GBP02555.1"/>
    </source>
</evidence>
<keyword evidence="1" id="KW-0548">Nucleotidyltransferase</keyword>
<dbReference type="AlphaFoldDB" id="A0A4C1SKM6"/>
<keyword evidence="1" id="KW-0695">RNA-directed DNA polymerase</keyword>
<keyword evidence="1" id="KW-0808">Transferase</keyword>
<proteinExistence type="predicted"/>
<accession>A0A4C1SKM6</accession>
<organism evidence="1 2">
    <name type="scientific">Eumeta variegata</name>
    <name type="common">Bagworm moth</name>
    <name type="synonym">Eumeta japonica</name>
    <dbReference type="NCBI Taxonomy" id="151549"/>
    <lineage>
        <taxon>Eukaryota</taxon>
        <taxon>Metazoa</taxon>
        <taxon>Ecdysozoa</taxon>
        <taxon>Arthropoda</taxon>
        <taxon>Hexapoda</taxon>
        <taxon>Insecta</taxon>
        <taxon>Pterygota</taxon>
        <taxon>Neoptera</taxon>
        <taxon>Endopterygota</taxon>
        <taxon>Lepidoptera</taxon>
        <taxon>Glossata</taxon>
        <taxon>Ditrysia</taxon>
        <taxon>Tineoidea</taxon>
        <taxon>Psychidae</taxon>
        <taxon>Oiketicinae</taxon>
        <taxon>Eumeta</taxon>
    </lineage>
</organism>
<gene>
    <name evidence="1" type="ORF">EVAR_103317_1</name>
</gene>